<sequence>MKKTISPLLVIGLLIVATHSIMDRFFTPMPNWLAIPLLVVAIILIVVGGLKSRKEK</sequence>
<feature type="transmembrane region" description="Helical" evidence="1">
    <location>
        <begin position="30"/>
        <end position="50"/>
    </location>
</feature>
<dbReference type="RefSeq" id="WP_170065683.1">
    <property type="nucleotide sequence ID" value="NZ_PVXQ01000039.1"/>
</dbReference>
<keyword evidence="1" id="KW-1133">Transmembrane helix</keyword>
<comment type="caution">
    <text evidence="2">The sequence shown here is derived from an EMBL/GenBank/DDBJ whole genome shotgun (WGS) entry which is preliminary data.</text>
</comment>
<dbReference type="AlphaFoldDB" id="A0A2T0BAM8"/>
<evidence type="ECO:0000313" key="3">
    <source>
        <dbReference type="Proteomes" id="UP000239471"/>
    </source>
</evidence>
<name>A0A2T0BAM8_9CLOT</name>
<accession>A0A2T0BAM8</accession>
<reference evidence="2 3" key="1">
    <citation type="submission" date="2018-03" db="EMBL/GenBank/DDBJ databases">
        <title>Genome sequence of Clostridium vincentii DSM 10228.</title>
        <authorList>
            <person name="Poehlein A."/>
            <person name="Daniel R."/>
        </authorList>
    </citation>
    <scope>NUCLEOTIDE SEQUENCE [LARGE SCALE GENOMIC DNA]</scope>
    <source>
        <strain evidence="2 3">DSM 10228</strain>
    </source>
</reference>
<evidence type="ECO:0000256" key="1">
    <source>
        <dbReference type="SAM" id="Phobius"/>
    </source>
</evidence>
<keyword evidence="1" id="KW-0472">Membrane</keyword>
<organism evidence="2 3">
    <name type="scientific">Clostridium vincentii</name>
    <dbReference type="NCBI Taxonomy" id="52704"/>
    <lineage>
        <taxon>Bacteria</taxon>
        <taxon>Bacillati</taxon>
        <taxon>Bacillota</taxon>
        <taxon>Clostridia</taxon>
        <taxon>Eubacteriales</taxon>
        <taxon>Clostridiaceae</taxon>
        <taxon>Clostridium</taxon>
    </lineage>
</organism>
<proteinExistence type="predicted"/>
<keyword evidence="3" id="KW-1185">Reference proteome</keyword>
<keyword evidence="1" id="KW-0812">Transmembrane</keyword>
<dbReference type="Proteomes" id="UP000239471">
    <property type="component" value="Unassembled WGS sequence"/>
</dbReference>
<gene>
    <name evidence="2" type="ORF">CLVI_28620</name>
</gene>
<dbReference type="EMBL" id="PVXQ01000039">
    <property type="protein sequence ID" value="PRR80951.1"/>
    <property type="molecule type" value="Genomic_DNA"/>
</dbReference>
<evidence type="ECO:0000313" key="2">
    <source>
        <dbReference type="EMBL" id="PRR80951.1"/>
    </source>
</evidence>
<protein>
    <submittedName>
        <fullName evidence="2">Uncharacterized protein</fullName>
    </submittedName>
</protein>